<comment type="caution">
    <text evidence="2">The sequence shown here is derived from an EMBL/GenBank/DDBJ whole genome shotgun (WGS) entry which is preliminary data.</text>
</comment>
<dbReference type="EMBL" id="JABERL010000020">
    <property type="protein sequence ID" value="NNH77714.1"/>
    <property type="molecule type" value="Genomic_DNA"/>
</dbReference>
<proteinExistence type="predicted"/>
<gene>
    <name evidence="2" type="ORF">HLH17_08600</name>
</gene>
<feature type="domain" description="AbiTii" evidence="1">
    <location>
        <begin position="2"/>
        <end position="191"/>
    </location>
</feature>
<name>A0A7Y2RFK0_9GAMM</name>
<evidence type="ECO:0000313" key="3">
    <source>
        <dbReference type="Proteomes" id="UP000569202"/>
    </source>
</evidence>
<protein>
    <recommendedName>
        <fullName evidence="1">AbiTii domain-containing protein</fullName>
    </recommendedName>
</protein>
<organism evidence="2 3">
    <name type="scientific">Acinetobacter terrae</name>
    <dbReference type="NCBI Taxonomy" id="2731247"/>
    <lineage>
        <taxon>Bacteria</taxon>
        <taxon>Pseudomonadati</taxon>
        <taxon>Pseudomonadota</taxon>
        <taxon>Gammaproteobacteria</taxon>
        <taxon>Moraxellales</taxon>
        <taxon>Moraxellaceae</taxon>
        <taxon>Acinetobacter</taxon>
        <taxon>Acinetobacter Taxon 24</taxon>
    </lineage>
</organism>
<evidence type="ECO:0000313" key="2">
    <source>
        <dbReference type="EMBL" id="NNH77714.1"/>
    </source>
</evidence>
<dbReference type="AlphaFoldDB" id="A0A7Y2RFK0"/>
<reference evidence="2 3" key="1">
    <citation type="submission" date="2020-04" db="EMBL/GenBank/DDBJ databases">
        <title>Acinetobacter Taxon 24.</title>
        <authorList>
            <person name="Nemec A."/>
            <person name="Radolfova-Krizova L."/>
            <person name="Higgins P.G."/>
            <person name="Spanelova P."/>
        </authorList>
    </citation>
    <scope>NUCLEOTIDE SEQUENCE [LARGE SCALE GENOMIC DNA]</scope>
    <source>
        <strain evidence="2 3">ANC 5380</strain>
    </source>
</reference>
<dbReference type="Proteomes" id="UP000569202">
    <property type="component" value="Unassembled WGS sequence"/>
</dbReference>
<dbReference type="Pfam" id="PF18864">
    <property type="entry name" value="AbiTii"/>
    <property type="match status" value="1"/>
</dbReference>
<dbReference type="InterPro" id="IPR041304">
    <property type="entry name" value="AbiTii"/>
</dbReference>
<accession>A0A7Y2RFK0</accession>
<dbReference type="RefSeq" id="WP_171540339.1">
    <property type="nucleotide sequence ID" value="NZ_JABERL010000020.1"/>
</dbReference>
<sequence length="297" mass="32760">MSLLREIQAGAVNSEIQVSDLLRKCKILAYRLGNEDFKIWLESELNGYSYEDALPSYRILTVGSKGNFVGSFGRSLPNADMPIHGLPDWLKDQCTKATFKQPIATLESYTVNNDGHLSQSWSPAILAEYGSEMYSDLSCIQAWKVISIASVIGIVDTVKTKILNFALEIEVINPKAGEAELNSNPIPQEKVSQIFNFNISGNVQNLASGNNQSSIHQKSNNSQIPEAFINLLNDLKSSEIEEGLVLEVESRIEKLGVSVGTAEYKSLYGELMSFVSNHVTVLGFLVPFIPMLTSYLT</sequence>
<evidence type="ECO:0000259" key="1">
    <source>
        <dbReference type="Pfam" id="PF18864"/>
    </source>
</evidence>